<dbReference type="Gene3D" id="1.10.10.2910">
    <property type="match status" value="1"/>
</dbReference>
<evidence type="ECO:0000313" key="3">
    <source>
        <dbReference type="Proteomes" id="UP000586305"/>
    </source>
</evidence>
<sequence length="156" mass="17713">MPESYRLRGNRVAPMPLSRIRAIATNAARAFGFNKRNKRNLDKVFELLSELGITLNVVDDNEWLFITKGHYDPNKATISVPESIYLNACEGEREALAIMLHELGHLFLGHKALLHHDGVLNAREEEDAEWQADSFAEAILEIMGYEVKQLSLDFYG</sequence>
<comment type="caution">
    <text evidence="2">The sequence shown here is derived from an EMBL/GenBank/DDBJ whole genome shotgun (WGS) entry which is preliminary data.</text>
</comment>
<protein>
    <submittedName>
        <fullName evidence="2">ImmA/IrrE family metallo-endopeptidase</fullName>
    </submittedName>
</protein>
<gene>
    <name evidence="2" type="ORF">HG263_06830</name>
</gene>
<organism evidence="2 3">
    <name type="scientific">Pseudoalteromonas caenipelagi</name>
    <dbReference type="NCBI Taxonomy" id="2726988"/>
    <lineage>
        <taxon>Bacteria</taxon>
        <taxon>Pseudomonadati</taxon>
        <taxon>Pseudomonadota</taxon>
        <taxon>Gammaproteobacteria</taxon>
        <taxon>Alteromonadales</taxon>
        <taxon>Pseudoalteromonadaceae</taxon>
        <taxon>Pseudoalteromonas</taxon>
    </lineage>
</organism>
<dbReference type="EMBL" id="JABBPG010000002">
    <property type="protein sequence ID" value="NOU50257.1"/>
    <property type="molecule type" value="Genomic_DNA"/>
</dbReference>
<name>A0A849VEU9_9GAMM</name>
<dbReference type="InterPro" id="IPR010359">
    <property type="entry name" value="IrrE_HExxH"/>
</dbReference>
<feature type="domain" description="IrrE N-terminal-like" evidence="1">
    <location>
        <begin position="70"/>
        <end position="140"/>
    </location>
</feature>
<dbReference type="Pfam" id="PF06114">
    <property type="entry name" value="Peptidase_M78"/>
    <property type="match status" value="1"/>
</dbReference>
<dbReference type="RefSeq" id="WP_171625324.1">
    <property type="nucleotide sequence ID" value="NZ_JABBPG010000002.1"/>
</dbReference>
<reference evidence="2 3" key="1">
    <citation type="submission" date="2020-04" db="EMBL/GenBank/DDBJ databases">
        <title>Pseudoalteromonas caenipelagi sp. nov., isolated from a tidal flat.</title>
        <authorList>
            <person name="Park S."/>
            <person name="Yoon J.-H."/>
        </authorList>
    </citation>
    <scope>NUCLEOTIDE SEQUENCE [LARGE SCALE GENOMIC DNA]</scope>
    <source>
        <strain evidence="2 3">JBTF-M23</strain>
    </source>
</reference>
<evidence type="ECO:0000313" key="2">
    <source>
        <dbReference type="EMBL" id="NOU50257.1"/>
    </source>
</evidence>
<dbReference type="Proteomes" id="UP000586305">
    <property type="component" value="Unassembled WGS sequence"/>
</dbReference>
<proteinExistence type="predicted"/>
<dbReference type="AlphaFoldDB" id="A0A849VEU9"/>
<keyword evidence="3" id="KW-1185">Reference proteome</keyword>
<evidence type="ECO:0000259" key="1">
    <source>
        <dbReference type="Pfam" id="PF06114"/>
    </source>
</evidence>
<accession>A0A849VEU9</accession>